<comment type="caution">
    <text evidence="2">The sequence shown here is derived from an EMBL/GenBank/DDBJ whole genome shotgun (WGS) entry which is preliminary data.</text>
</comment>
<name>A0ABW7G4L9_9BURK</name>
<dbReference type="EMBL" id="JBIGIA010000005">
    <property type="protein sequence ID" value="MFG6456882.1"/>
    <property type="molecule type" value="Genomic_DNA"/>
</dbReference>
<reference evidence="2 3" key="1">
    <citation type="submission" date="2024-09" db="EMBL/GenBank/DDBJ databases">
        <title>Novel species of the genus Pelomonas and Roseateles isolated from streams.</title>
        <authorList>
            <person name="Lu H."/>
        </authorList>
    </citation>
    <scope>NUCLEOTIDE SEQUENCE [LARGE SCALE GENOMIC DNA]</scope>
    <source>
        <strain evidence="2 3">BYS96W</strain>
    </source>
</reference>
<protein>
    <recommendedName>
        <fullName evidence="4">DUF4864 domain-containing protein</fullName>
    </recommendedName>
</protein>
<organism evidence="2 3">
    <name type="scientific">Pelomonas nitida</name>
    <dbReference type="NCBI Taxonomy" id="3299027"/>
    <lineage>
        <taxon>Bacteria</taxon>
        <taxon>Pseudomonadati</taxon>
        <taxon>Pseudomonadota</taxon>
        <taxon>Betaproteobacteria</taxon>
        <taxon>Burkholderiales</taxon>
        <taxon>Sphaerotilaceae</taxon>
        <taxon>Roseateles</taxon>
    </lineage>
</organism>
<evidence type="ECO:0000313" key="2">
    <source>
        <dbReference type="EMBL" id="MFG6456882.1"/>
    </source>
</evidence>
<dbReference type="RefSeq" id="WP_394487675.1">
    <property type="nucleotide sequence ID" value="NZ_JBIGIA010000005.1"/>
</dbReference>
<evidence type="ECO:0000256" key="1">
    <source>
        <dbReference type="SAM" id="SignalP"/>
    </source>
</evidence>
<accession>A0ABW7G4L9</accession>
<feature type="signal peptide" evidence="1">
    <location>
        <begin position="1"/>
        <end position="27"/>
    </location>
</feature>
<gene>
    <name evidence="2" type="ORF">ACG00X_08550</name>
</gene>
<feature type="chain" id="PRO_5046480981" description="DUF4864 domain-containing protein" evidence="1">
    <location>
        <begin position="28"/>
        <end position="136"/>
    </location>
</feature>
<evidence type="ECO:0000313" key="3">
    <source>
        <dbReference type="Proteomes" id="UP001606305"/>
    </source>
</evidence>
<evidence type="ECO:0008006" key="4">
    <source>
        <dbReference type="Google" id="ProtNLM"/>
    </source>
</evidence>
<keyword evidence="1" id="KW-0732">Signal</keyword>
<proteinExistence type="predicted"/>
<dbReference type="Proteomes" id="UP001606305">
    <property type="component" value="Unassembled WGS sequence"/>
</dbReference>
<keyword evidence="3" id="KW-1185">Reference proteome</keyword>
<sequence length="136" mass="14642">MLATVKKIAALAAYLLAASGIATPAAAHGSPQKAITRSEDALLAEVESTWQGFLDKAANNDRAALNYLAPQLRSEYGAPSAFAALSKVKSMQKDFDVLEVDATRAQLATVLARNGKDSLHYVRLERSRGRWWIAGL</sequence>